<organism evidence="2 3">
    <name type="scientific">Diversispora epigaea</name>
    <dbReference type="NCBI Taxonomy" id="1348612"/>
    <lineage>
        <taxon>Eukaryota</taxon>
        <taxon>Fungi</taxon>
        <taxon>Fungi incertae sedis</taxon>
        <taxon>Mucoromycota</taxon>
        <taxon>Glomeromycotina</taxon>
        <taxon>Glomeromycetes</taxon>
        <taxon>Diversisporales</taxon>
        <taxon>Diversisporaceae</taxon>
        <taxon>Diversispora</taxon>
    </lineage>
</organism>
<feature type="region of interest" description="Disordered" evidence="1">
    <location>
        <begin position="1"/>
        <end position="50"/>
    </location>
</feature>
<dbReference type="EMBL" id="PQFF01000135">
    <property type="protein sequence ID" value="RHZ79590.1"/>
    <property type="molecule type" value="Genomic_DNA"/>
</dbReference>
<dbReference type="Proteomes" id="UP000266861">
    <property type="component" value="Unassembled WGS sequence"/>
</dbReference>
<evidence type="ECO:0000256" key="1">
    <source>
        <dbReference type="SAM" id="MobiDB-lite"/>
    </source>
</evidence>
<proteinExistence type="predicted"/>
<evidence type="ECO:0000313" key="3">
    <source>
        <dbReference type="Proteomes" id="UP000266861"/>
    </source>
</evidence>
<gene>
    <name evidence="2" type="ORF">Glove_144g88</name>
</gene>
<name>A0A397J3Y2_9GLOM</name>
<protein>
    <recommendedName>
        <fullName evidence="4">Cysteine-rich transmembrane CYSTM domain-containing protein</fullName>
    </recommendedName>
</protein>
<feature type="compositionally biased region" description="Low complexity" evidence="1">
    <location>
        <begin position="30"/>
        <end position="40"/>
    </location>
</feature>
<evidence type="ECO:0008006" key="4">
    <source>
        <dbReference type="Google" id="ProtNLM"/>
    </source>
</evidence>
<feature type="compositionally biased region" description="Pro residues" evidence="1">
    <location>
        <begin position="13"/>
        <end position="29"/>
    </location>
</feature>
<feature type="compositionally biased region" description="Low complexity" evidence="1">
    <location>
        <begin position="1"/>
        <end position="12"/>
    </location>
</feature>
<dbReference type="AlphaFoldDB" id="A0A397J3Y2"/>
<accession>A0A397J3Y2</accession>
<sequence>MSEQYHYPSQDQYPPPPQQGYYPPQPQPQPQTIVVQQAPPDNDDKFCLGW</sequence>
<reference evidence="2 3" key="1">
    <citation type="submission" date="2018-08" db="EMBL/GenBank/DDBJ databases">
        <title>Genome and evolution of the arbuscular mycorrhizal fungus Diversispora epigaea (formerly Glomus versiforme) and its bacterial endosymbionts.</title>
        <authorList>
            <person name="Sun X."/>
            <person name="Fei Z."/>
            <person name="Harrison M."/>
        </authorList>
    </citation>
    <scope>NUCLEOTIDE SEQUENCE [LARGE SCALE GENOMIC DNA]</scope>
    <source>
        <strain evidence="2 3">IT104</strain>
    </source>
</reference>
<comment type="caution">
    <text evidence="2">The sequence shown here is derived from an EMBL/GenBank/DDBJ whole genome shotgun (WGS) entry which is preliminary data.</text>
</comment>
<evidence type="ECO:0000313" key="2">
    <source>
        <dbReference type="EMBL" id="RHZ79590.1"/>
    </source>
</evidence>
<keyword evidence="3" id="KW-1185">Reference proteome</keyword>